<reference evidence="2 3" key="1">
    <citation type="submission" date="2016-03" db="EMBL/GenBank/DDBJ databases">
        <title>Acinetobacter genomospecies 28 strain ANC 4149.</title>
        <authorList>
            <person name="Radolfova-Krizova L."/>
            <person name="Nemec A."/>
        </authorList>
    </citation>
    <scope>NUCLEOTIDE SEQUENCE [LARGE SCALE GENOMIC DNA]</scope>
    <source>
        <strain evidence="2 3">ANC 4149</strain>
    </source>
</reference>
<evidence type="ECO:0000313" key="2">
    <source>
        <dbReference type="EMBL" id="KYQ70678.1"/>
    </source>
</evidence>
<dbReference type="EMBL" id="LUAW01000049">
    <property type="protein sequence ID" value="KYQ70678.1"/>
    <property type="molecule type" value="Genomic_DNA"/>
</dbReference>
<feature type="signal peptide" evidence="1">
    <location>
        <begin position="1"/>
        <end position="22"/>
    </location>
</feature>
<sequence length="140" mass="15658">MKKLKFIILTCAFLIAQSTVQAQPALKASAEETSSDINTDNEAFEGGDLFPGTVSFEKGRYILKRCSSGGYSYILDFTDTKLTAQLDQLLRSKTKFWVNVLGVYSEVNGEHHLKVKHELTIQRGESCQLTDFLDSLVNDE</sequence>
<dbReference type="RefSeq" id="WP_067671875.1">
    <property type="nucleotide sequence ID" value="NZ_CBCSIK010000002.1"/>
</dbReference>
<dbReference type="OrthoDB" id="6712658at2"/>
<proteinExistence type="predicted"/>
<feature type="chain" id="PRO_5007592030" evidence="1">
    <location>
        <begin position="23"/>
        <end position="140"/>
    </location>
</feature>
<accession>A0A151XXV9</accession>
<evidence type="ECO:0000313" key="3">
    <source>
        <dbReference type="Proteomes" id="UP000076276"/>
    </source>
</evidence>
<dbReference type="Proteomes" id="UP000076276">
    <property type="component" value="Unassembled WGS sequence"/>
</dbReference>
<protein>
    <submittedName>
        <fullName evidence="2">Uncharacterized protein</fullName>
    </submittedName>
</protein>
<dbReference type="AlphaFoldDB" id="A0A151XXV9"/>
<organism evidence="2 3">
    <name type="scientific">Acinetobacter pragensis</name>
    <dbReference type="NCBI Taxonomy" id="1806892"/>
    <lineage>
        <taxon>Bacteria</taxon>
        <taxon>Pseudomonadati</taxon>
        <taxon>Pseudomonadota</taxon>
        <taxon>Gammaproteobacteria</taxon>
        <taxon>Moraxellales</taxon>
        <taxon>Moraxellaceae</taxon>
        <taxon>Acinetobacter</taxon>
    </lineage>
</organism>
<name>A0A151XXV9_9GAMM</name>
<keyword evidence="3" id="KW-1185">Reference proteome</keyword>
<comment type="caution">
    <text evidence="2">The sequence shown here is derived from an EMBL/GenBank/DDBJ whole genome shotgun (WGS) entry which is preliminary data.</text>
</comment>
<keyword evidence="1" id="KW-0732">Signal</keyword>
<gene>
    <name evidence="2" type="ORF">AZH43_17635</name>
</gene>
<evidence type="ECO:0000256" key="1">
    <source>
        <dbReference type="SAM" id="SignalP"/>
    </source>
</evidence>